<evidence type="ECO:0000313" key="2">
    <source>
        <dbReference type="EMBL" id="MDC5698262.1"/>
    </source>
</evidence>
<gene>
    <name evidence="2" type="ORF">OO014_13440</name>
</gene>
<dbReference type="EMBL" id="JAPFQL010000059">
    <property type="protein sequence ID" value="MDC5698262.1"/>
    <property type="molecule type" value="Genomic_DNA"/>
</dbReference>
<keyword evidence="1" id="KW-0472">Membrane</keyword>
<feature type="transmembrane region" description="Helical" evidence="1">
    <location>
        <begin position="20"/>
        <end position="40"/>
    </location>
</feature>
<evidence type="ECO:0008006" key="4">
    <source>
        <dbReference type="Google" id="ProtNLM"/>
    </source>
</evidence>
<protein>
    <recommendedName>
        <fullName evidence="4">Integral membrane protein</fullName>
    </recommendedName>
</protein>
<name>A0ABT5GJ38_9MICO</name>
<proteinExistence type="predicted"/>
<dbReference type="RefSeq" id="WP_272462837.1">
    <property type="nucleotide sequence ID" value="NZ_JAPFQL010000059.1"/>
</dbReference>
<feature type="transmembrane region" description="Helical" evidence="1">
    <location>
        <begin position="72"/>
        <end position="93"/>
    </location>
</feature>
<sequence>MSAQDLFPLIKVPAGWPVPIIATLAMLCLAVLDLAGAVAAKEWADNGNLRALVLGASSFLVLWWVYASSLRYAELSLVTMGWIVMLQVGLLLIDRWKYGLELPTGKWVAIVVVLLAQGYLLLGPSAASPAASAG</sequence>
<feature type="transmembrane region" description="Helical" evidence="1">
    <location>
        <begin position="105"/>
        <end position="122"/>
    </location>
</feature>
<accession>A0ABT5GJ38</accession>
<keyword evidence="1" id="KW-0812">Transmembrane</keyword>
<reference evidence="2 3" key="1">
    <citation type="submission" date="2022-11" db="EMBL/GenBank/DDBJ databases">
        <title>Anaerobic phenanthrene biodegradation by a DNRA strain PheN6.</title>
        <authorList>
            <person name="Zhang Z."/>
        </authorList>
    </citation>
    <scope>NUCLEOTIDE SEQUENCE [LARGE SCALE GENOMIC DNA]</scope>
    <source>
        <strain evidence="2 3">PheN6</strain>
    </source>
</reference>
<organism evidence="2 3">
    <name type="scientific">Intrasporangium calvum</name>
    <dbReference type="NCBI Taxonomy" id="53358"/>
    <lineage>
        <taxon>Bacteria</taxon>
        <taxon>Bacillati</taxon>
        <taxon>Actinomycetota</taxon>
        <taxon>Actinomycetes</taxon>
        <taxon>Micrococcales</taxon>
        <taxon>Intrasporangiaceae</taxon>
        <taxon>Intrasporangium</taxon>
    </lineage>
</organism>
<evidence type="ECO:0000256" key="1">
    <source>
        <dbReference type="SAM" id="Phobius"/>
    </source>
</evidence>
<dbReference type="Proteomes" id="UP001150259">
    <property type="component" value="Unassembled WGS sequence"/>
</dbReference>
<evidence type="ECO:0000313" key="3">
    <source>
        <dbReference type="Proteomes" id="UP001150259"/>
    </source>
</evidence>
<feature type="transmembrane region" description="Helical" evidence="1">
    <location>
        <begin position="47"/>
        <end position="66"/>
    </location>
</feature>
<comment type="caution">
    <text evidence="2">The sequence shown here is derived from an EMBL/GenBank/DDBJ whole genome shotgun (WGS) entry which is preliminary data.</text>
</comment>
<keyword evidence="1" id="KW-1133">Transmembrane helix</keyword>
<keyword evidence="3" id="KW-1185">Reference proteome</keyword>